<keyword evidence="2" id="KW-0732">Signal</keyword>
<dbReference type="RefSeq" id="WP_285664960.1">
    <property type="nucleotide sequence ID" value="NZ_BSTX01000003.1"/>
</dbReference>
<dbReference type="Proteomes" id="UP001165079">
    <property type="component" value="Unassembled WGS sequence"/>
</dbReference>
<feature type="chain" id="PRO_5040793357" evidence="2">
    <location>
        <begin position="24"/>
        <end position="371"/>
    </location>
</feature>
<dbReference type="PROSITE" id="PS51257">
    <property type="entry name" value="PROKAR_LIPOPROTEIN"/>
    <property type="match status" value="1"/>
</dbReference>
<evidence type="ECO:0000313" key="4">
    <source>
        <dbReference type="EMBL" id="GLZ79817.1"/>
    </source>
</evidence>
<dbReference type="InterPro" id="IPR011041">
    <property type="entry name" value="Quinoprot_gluc/sorb_DH_b-prop"/>
</dbReference>
<dbReference type="PANTHER" id="PTHR19328">
    <property type="entry name" value="HEDGEHOG-INTERACTING PROTEIN"/>
    <property type="match status" value="1"/>
</dbReference>
<protein>
    <submittedName>
        <fullName evidence="4">Oxidoreductase</fullName>
    </submittedName>
</protein>
<feature type="region of interest" description="Disordered" evidence="1">
    <location>
        <begin position="340"/>
        <end position="371"/>
    </location>
</feature>
<dbReference type="Pfam" id="PF07995">
    <property type="entry name" value="GSDH"/>
    <property type="match status" value="1"/>
</dbReference>
<feature type="region of interest" description="Disordered" evidence="1">
    <location>
        <begin position="26"/>
        <end position="47"/>
    </location>
</feature>
<evidence type="ECO:0000256" key="2">
    <source>
        <dbReference type="SAM" id="SignalP"/>
    </source>
</evidence>
<sequence>MTSRPVRAAAALLAATFLLSACAFGDPPPNDPGKPPNLPRPSASASDEAATADIVADNLAVPWGIAFLPDGTALVTERDSGRLLSVGEEGVKEVQKIAESVHEGEGGLMGVAVSPKYEQDKTVFVYYTSATDNRIAKLKLGEAPTPIVTGIPKGANHNGGGLAFGPDGFLYATTGETYDKPLSQDKASLGGKILRMDTDGKPAEGNPFGTLVYSYGHRNVQGIAWDEQKRLYAVEFGQDTWDEVNLITPGGNYGWPEVEGKAGNSKYIDPLVQWDPAEASCSGAAIAGKTLIASCLRGKRLWLVNLDGKGGVSGEPQPALVGQFGRLRAAAVAPDGSVWVSTSNKDGRGEPGPGDDKILRIVTGSSGIGKA</sequence>
<accession>A0A9W6SQ41</accession>
<proteinExistence type="predicted"/>
<feature type="compositionally biased region" description="Basic and acidic residues" evidence="1">
    <location>
        <begin position="345"/>
        <end position="359"/>
    </location>
</feature>
<organism evidence="4 5">
    <name type="scientific">Actinorhabdospora filicis</name>
    <dbReference type="NCBI Taxonomy" id="1785913"/>
    <lineage>
        <taxon>Bacteria</taxon>
        <taxon>Bacillati</taxon>
        <taxon>Actinomycetota</taxon>
        <taxon>Actinomycetes</taxon>
        <taxon>Micromonosporales</taxon>
        <taxon>Micromonosporaceae</taxon>
        <taxon>Actinorhabdospora</taxon>
    </lineage>
</organism>
<dbReference type="InterPro" id="IPR012938">
    <property type="entry name" value="Glc/Sorbosone_DH"/>
</dbReference>
<evidence type="ECO:0000256" key="1">
    <source>
        <dbReference type="SAM" id="MobiDB-lite"/>
    </source>
</evidence>
<dbReference type="SUPFAM" id="SSF50952">
    <property type="entry name" value="Soluble quinoprotein glucose dehydrogenase"/>
    <property type="match status" value="1"/>
</dbReference>
<dbReference type="EMBL" id="BSTX01000003">
    <property type="protein sequence ID" value="GLZ79817.1"/>
    <property type="molecule type" value="Genomic_DNA"/>
</dbReference>
<feature type="domain" description="Glucose/Sorbosone dehydrogenase" evidence="3">
    <location>
        <begin position="60"/>
        <end position="348"/>
    </location>
</feature>
<name>A0A9W6SQ41_9ACTN</name>
<comment type="caution">
    <text evidence="4">The sequence shown here is derived from an EMBL/GenBank/DDBJ whole genome shotgun (WGS) entry which is preliminary data.</text>
</comment>
<evidence type="ECO:0000259" key="3">
    <source>
        <dbReference type="Pfam" id="PF07995"/>
    </source>
</evidence>
<feature type="signal peptide" evidence="2">
    <location>
        <begin position="1"/>
        <end position="23"/>
    </location>
</feature>
<keyword evidence="5" id="KW-1185">Reference proteome</keyword>
<evidence type="ECO:0000313" key="5">
    <source>
        <dbReference type="Proteomes" id="UP001165079"/>
    </source>
</evidence>
<reference evidence="4" key="1">
    <citation type="submission" date="2023-03" db="EMBL/GenBank/DDBJ databases">
        <title>Actinorhabdospora filicis NBRC 111898.</title>
        <authorList>
            <person name="Ichikawa N."/>
            <person name="Sato H."/>
            <person name="Tonouchi N."/>
        </authorList>
    </citation>
    <scope>NUCLEOTIDE SEQUENCE</scope>
    <source>
        <strain evidence="4">NBRC 111898</strain>
    </source>
</reference>
<feature type="compositionally biased region" description="Pro residues" evidence="1">
    <location>
        <begin position="26"/>
        <end position="39"/>
    </location>
</feature>
<dbReference type="Gene3D" id="2.120.10.30">
    <property type="entry name" value="TolB, C-terminal domain"/>
    <property type="match status" value="1"/>
</dbReference>
<dbReference type="AlphaFoldDB" id="A0A9W6SQ41"/>
<gene>
    <name evidence="4" type="ORF">Afil01_46240</name>
</gene>
<dbReference type="InterPro" id="IPR011042">
    <property type="entry name" value="6-blade_b-propeller_TolB-like"/>
</dbReference>
<dbReference type="PANTHER" id="PTHR19328:SF13">
    <property type="entry name" value="HIPL1 PROTEIN"/>
    <property type="match status" value="1"/>
</dbReference>